<dbReference type="Gene3D" id="2.160.20.10">
    <property type="entry name" value="Single-stranded right-handed beta-helix, Pectin lyase-like"/>
    <property type="match status" value="1"/>
</dbReference>
<protein>
    <recommendedName>
        <fullName evidence="3">Right handed beta helix region</fullName>
    </recommendedName>
</protein>
<organism evidence="1 2">
    <name type="scientific">Olivibacter domesticus</name>
    <name type="common">Pseudosphingobacterium domesticum</name>
    <dbReference type="NCBI Taxonomy" id="407022"/>
    <lineage>
        <taxon>Bacteria</taxon>
        <taxon>Pseudomonadati</taxon>
        <taxon>Bacteroidota</taxon>
        <taxon>Sphingobacteriia</taxon>
        <taxon>Sphingobacteriales</taxon>
        <taxon>Sphingobacteriaceae</taxon>
        <taxon>Olivibacter</taxon>
    </lineage>
</organism>
<evidence type="ECO:0000313" key="2">
    <source>
        <dbReference type="Proteomes" id="UP000199421"/>
    </source>
</evidence>
<dbReference type="EMBL" id="FOAF01000006">
    <property type="protein sequence ID" value="SEM01314.1"/>
    <property type="molecule type" value="Genomic_DNA"/>
</dbReference>
<evidence type="ECO:0000313" key="1">
    <source>
        <dbReference type="EMBL" id="SEM01314.1"/>
    </source>
</evidence>
<dbReference type="Proteomes" id="UP000199421">
    <property type="component" value="Unassembled WGS sequence"/>
</dbReference>
<evidence type="ECO:0008006" key="3">
    <source>
        <dbReference type="Google" id="ProtNLM"/>
    </source>
</evidence>
<dbReference type="InterPro" id="IPR012334">
    <property type="entry name" value="Pectin_lyas_fold"/>
</dbReference>
<dbReference type="SMART" id="SM00710">
    <property type="entry name" value="PbH1"/>
    <property type="match status" value="4"/>
</dbReference>
<dbReference type="STRING" id="407022.SAMN05661044_03979"/>
<dbReference type="OrthoDB" id="1165066at2"/>
<keyword evidence="2" id="KW-1185">Reference proteome</keyword>
<reference evidence="2" key="1">
    <citation type="submission" date="2016-10" db="EMBL/GenBank/DDBJ databases">
        <authorList>
            <person name="Varghese N."/>
            <person name="Submissions S."/>
        </authorList>
    </citation>
    <scope>NUCLEOTIDE SEQUENCE [LARGE SCALE GENOMIC DNA]</scope>
    <source>
        <strain evidence="2">DSM 18733</strain>
    </source>
</reference>
<sequence>MRYLILIWTTFFFNVVTINVEGESVNLNRSKNVQISDDVVDGEYVGGLNNGTPVYKNIVNKRTYNVKNKTELIDALKRSKRGEVVYIKDDAVIDLSNVKKLIIPGGVTLASGRGKGNSKGALLFTKTNGTRPLIGTGGNDIRITGIRIEGPDTEIYAKGNALAGKSAEDLKKNRLNYYRKNMYGVPVSDGVTSWHQNLEIDNCELYGWTYGAIHLRGKGVRSNIHHNYIHHNQRFGLGYGVVLDGSTALIKANLFDFNRHSVAGTGRKNTGYEVCYNKFMENNNGTWAIDMHGGKDRNDGTDLAGSDLLIHNNTIRLNDGALAVVIRGIPSKEAKIYDNQIICINKKVTRKTISSLKNNVSSKANVSRFDQNHFIQQRNAQGKFSVSNNKVEQN</sequence>
<name>A0A1H7UWU6_OLID1</name>
<dbReference type="InterPro" id="IPR006626">
    <property type="entry name" value="PbH1"/>
</dbReference>
<dbReference type="InterPro" id="IPR011050">
    <property type="entry name" value="Pectin_lyase_fold/virulence"/>
</dbReference>
<dbReference type="RefSeq" id="WP_093327869.1">
    <property type="nucleotide sequence ID" value="NZ_FOAF01000006.1"/>
</dbReference>
<gene>
    <name evidence="1" type="ORF">SAMN05661044_03979</name>
</gene>
<accession>A0A1H7UWU6</accession>
<proteinExistence type="predicted"/>
<dbReference type="SUPFAM" id="SSF51126">
    <property type="entry name" value="Pectin lyase-like"/>
    <property type="match status" value="1"/>
</dbReference>
<dbReference type="AlphaFoldDB" id="A0A1H7UWU6"/>